<name>A0ABS1CN61_9GAMM</name>
<evidence type="ECO:0000313" key="6">
    <source>
        <dbReference type="EMBL" id="MBK1632786.1"/>
    </source>
</evidence>
<dbReference type="EMBL" id="NRRV01000057">
    <property type="protein sequence ID" value="MBK1632786.1"/>
    <property type="molecule type" value="Genomic_DNA"/>
</dbReference>
<evidence type="ECO:0000256" key="4">
    <source>
        <dbReference type="ARBA" id="ARBA00023136"/>
    </source>
</evidence>
<evidence type="ECO:0000256" key="2">
    <source>
        <dbReference type="ARBA" id="ARBA00022692"/>
    </source>
</evidence>
<protein>
    <recommendedName>
        <fullName evidence="8">DUF697 domain-containing protein</fullName>
    </recommendedName>
</protein>
<feature type="transmembrane region" description="Helical" evidence="5">
    <location>
        <begin position="174"/>
        <end position="194"/>
    </location>
</feature>
<keyword evidence="4 5" id="KW-0472">Membrane</keyword>
<dbReference type="Proteomes" id="UP000748752">
    <property type="component" value="Unassembled WGS sequence"/>
</dbReference>
<evidence type="ECO:0000256" key="5">
    <source>
        <dbReference type="SAM" id="Phobius"/>
    </source>
</evidence>
<organism evidence="6 7">
    <name type="scientific">Thiohalocapsa halophila</name>
    <dbReference type="NCBI Taxonomy" id="69359"/>
    <lineage>
        <taxon>Bacteria</taxon>
        <taxon>Pseudomonadati</taxon>
        <taxon>Pseudomonadota</taxon>
        <taxon>Gammaproteobacteria</taxon>
        <taxon>Chromatiales</taxon>
        <taxon>Chromatiaceae</taxon>
        <taxon>Thiohalocapsa</taxon>
    </lineage>
</organism>
<dbReference type="Pfam" id="PF05128">
    <property type="entry name" value="DUF697"/>
    <property type="match status" value="1"/>
</dbReference>
<gene>
    <name evidence="6" type="ORF">CKO31_18945</name>
</gene>
<comment type="subcellular location">
    <subcellularLocation>
        <location evidence="1">Membrane</location>
        <topology evidence="1">Multi-pass membrane protein</topology>
    </subcellularLocation>
</comment>
<evidence type="ECO:0000256" key="3">
    <source>
        <dbReference type="ARBA" id="ARBA00022989"/>
    </source>
</evidence>
<evidence type="ECO:0000256" key="1">
    <source>
        <dbReference type="ARBA" id="ARBA00004141"/>
    </source>
</evidence>
<feature type="transmembrane region" description="Helical" evidence="5">
    <location>
        <begin position="146"/>
        <end position="168"/>
    </location>
</feature>
<keyword evidence="3 5" id="KW-1133">Transmembrane helix</keyword>
<reference evidence="6 7" key="1">
    <citation type="journal article" date="2020" name="Microorganisms">
        <title>Osmotic Adaptation and Compatible Solute Biosynthesis of Phototrophic Bacteria as Revealed from Genome Analyses.</title>
        <authorList>
            <person name="Imhoff J.F."/>
            <person name="Rahn T."/>
            <person name="Kunzel S."/>
            <person name="Keller A."/>
            <person name="Neulinger S.C."/>
        </authorList>
    </citation>
    <scope>NUCLEOTIDE SEQUENCE [LARGE SCALE GENOMIC DNA]</scope>
    <source>
        <strain evidence="6 7">DSM 6210</strain>
    </source>
</reference>
<dbReference type="InterPro" id="IPR021147">
    <property type="entry name" value="DUF697"/>
</dbReference>
<sequence length="249" mass="25444">MEYAAALWEPEWSLTVCRLGAGLGQGSAAAITRHDSGLRSRIMPAWCCGAGCCTGAQQMNDDQASAGLHAADEPVDVVREIAAADAATRRRQADVQIKNHVLIATTLGLVPLPVFDLALLVGNQVAIVHGLSRLYGVPFDQLRTRALIASLLAGSAPVLSVVSLSAGVKLMPGIGTLLGSGSVAVAGGAITYALGQVFQQHFAGGGNLFDVDLGAMRRRFTRTVKEGKAAAASAQADTAGTAGTAAGEP</sequence>
<comment type="caution">
    <text evidence="6">The sequence shown here is derived from an EMBL/GenBank/DDBJ whole genome shotgun (WGS) entry which is preliminary data.</text>
</comment>
<keyword evidence="2 5" id="KW-0812">Transmembrane</keyword>
<evidence type="ECO:0000313" key="7">
    <source>
        <dbReference type="Proteomes" id="UP000748752"/>
    </source>
</evidence>
<evidence type="ECO:0008006" key="8">
    <source>
        <dbReference type="Google" id="ProtNLM"/>
    </source>
</evidence>
<keyword evidence="7" id="KW-1185">Reference proteome</keyword>
<accession>A0ABS1CN61</accession>
<proteinExistence type="predicted"/>